<dbReference type="InterPro" id="IPR039420">
    <property type="entry name" value="WalR-like"/>
</dbReference>
<dbReference type="PROSITE" id="PS50110">
    <property type="entry name" value="RESPONSE_REGULATORY"/>
    <property type="match status" value="1"/>
</dbReference>
<keyword evidence="5 9" id="KW-0238">DNA-binding</keyword>
<dbReference type="InterPro" id="IPR001867">
    <property type="entry name" value="OmpR/PhoB-type_DNA-bd"/>
</dbReference>
<gene>
    <name evidence="12" type="ORF">ATCC9714_23251</name>
</gene>
<evidence type="ECO:0000256" key="1">
    <source>
        <dbReference type="ARBA" id="ARBA00018672"/>
    </source>
</evidence>
<feature type="DNA-binding region" description="OmpR/PhoB-type" evidence="9">
    <location>
        <begin position="124"/>
        <end position="222"/>
    </location>
</feature>
<dbReference type="PROSITE" id="PS51755">
    <property type="entry name" value="OMPR_PHOB"/>
    <property type="match status" value="1"/>
</dbReference>
<dbReference type="Proteomes" id="UP000032811">
    <property type="component" value="Chromosome 1"/>
</dbReference>
<dbReference type="GeneID" id="97538154"/>
<proteinExistence type="predicted"/>
<dbReference type="InterPro" id="IPR001789">
    <property type="entry name" value="Sig_transdc_resp-reg_receiver"/>
</dbReference>
<feature type="domain" description="Response regulatory" evidence="10">
    <location>
        <begin position="2"/>
        <end position="115"/>
    </location>
</feature>
<evidence type="ECO:0000313" key="13">
    <source>
        <dbReference type="Proteomes" id="UP000032811"/>
    </source>
</evidence>
<feature type="modified residue" description="4-aspartylphosphate" evidence="8">
    <location>
        <position position="50"/>
    </location>
</feature>
<dbReference type="EMBL" id="LN679998">
    <property type="protein sequence ID" value="CEJ74437.1"/>
    <property type="molecule type" value="Genomic_DNA"/>
</dbReference>
<feature type="domain" description="OmpR/PhoB-type" evidence="11">
    <location>
        <begin position="124"/>
        <end position="222"/>
    </location>
</feature>
<dbReference type="InterPro" id="IPR036388">
    <property type="entry name" value="WH-like_DNA-bd_sf"/>
</dbReference>
<sequence length="224" mass="26059">MKILVVEDNTKLLDSIVKELEKHFQVESTSNGEEAYYLIKQNIYDLVVLDLMLPGMDGIQILEGIRKTNEDILVLILTAKESVDDKVKAFMIGANDYLTKPFYMEELVARIYAMLRTKGKLDNKNTLEFKDLKLDLNKKKVTIEGNEIELANKQFNLLEYLLLNKGTILLKEQIFDRIWGLDSDSTIDIVEVYISNIRKKLSTYGYHKYIVTKRRVGYMFDDKQ</sequence>
<evidence type="ECO:0000256" key="9">
    <source>
        <dbReference type="PROSITE-ProRule" id="PRU01091"/>
    </source>
</evidence>
<evidence type="ECO:0000256" key="2">
    <source>
        <dbReference type="ARBA" id="ARBA00022553"/>
    </source>
</evidence>
<keyword evidence="4" id="KW-0805">Transcription regulation</keyword>
<evidence type="ECO:0000259" key="10">
    <source>
        <dbReference type="PROSITE" id="PS50110"/>
    </source>
</evidence>
<dbReference type="RefSeq" id="WP_021128100.1">
    <property type="nucleotide sequence ID" value="NZ_CABJBQ010000025.1"/>
</dbReference>
<dbReference type="SMART" id="SM00448">
    <property type="entry name" value="REC"/>
    <property type="match status" value="1"/>
</dbReference>
<dbReference type="Gene3D" id="6.10.250.690">
    <property type="match status" value="1"/>
</dbReference>
<evidence type="ECO:0000256" key="5">
    <source>
        <dbReference type="ARBA" id="ARBA00023125"/>
    </source>
</evidence>
<dbReference type="SUPFAM" id="SSF52172">
    <property type="entry name" value="CheY-like"/>
    <property type="match status" value="1"/>
</dbReference>
<keyword evidence="13" id="KW-1185">Reference proteome</keyword>
<dbReference type="PANTHER" id="PTHR48111">
    <property type="entry name" value="REGULATOR OF RPOS"/>
    <property type="match status" value="1"/>
</dbReference>
<protein>
    <recommendedName>
        <fullName evidence="1">Stage 0 sporulation protein A homolog</fullName>
    </recommendedName>
</protein>
<keyword evidence="3" id="KW-0902">Two-component regulatory system</keyword>
<evidence type="ECO:0000256" key="6">
    <source>
        <dbReference type="ARBA" id="ARBA00023163"/>
    </source>
</evidence>
<dbReference type="PANTHER" id="PTHR48111:SF22">
    <property type="entry name" value="REGULATOR OF RPOS"/>
    <property type="match status" value="1"/>
</dbReference>
<evidence type="ECO:0000259" key="11">
    <source>
        <dbReference type="PROSITE" id="PS51755"/>
    </source>
</evidence>
<dbReference type="CDD" id="cd00383">
    <property type="entry name" value="trans_reg_C"/>
    <property type="match status" value="1"/>
</dbReference>
<evidence type="ECO:0000313" key="12">
    <source>
        <dbReference type="EMBL" id="CEJ74437.1"/>
    </source>
</evidence>
<dbReference type="SMART" id="SM00862">
    <property type="entry name" value="Trans_reg_C"/>
    <property type="match status" value="1"/>
</dbReference>
<evidence type="ECO:0000256" key="4">
    <source>
        <dbReference type="ARBA" id="ARBA00023015"/>
    </source>
</evidence>
<evidence type="ECO:0000256" key="3">
    <source>
        <dbReference type="ARBA" id="ARBA00023012"/>
    </source>
</evidence>
<dbReference type="Pfam" id="PF00486">
    <property type="entry name" value="Trans_reg_C"/>
    <property type="match status" value="1"/>
</dbReference>
<evidence type="ECO:0000256" key="8">
    <source>
        <dbReference type="PROSITE-ProRule" id="PRU00169"/>
    </source>
</evidence>
<reference evidence="12 13" key="1">
    <citation type="submission" date="2014-11" db="EMBL/GenBank/DDBJ databases">
        <authorList>
            <person name="Aslett M.A."/>
            <person name="De Silva N."/>
        </authorList>
    </citation>
    <scope>NUCLEOTIDE SEQUENCE [LARGE SCALE GENOMIC DNA]</scope>
    <source>
        <strain evidence="12 13">ATCC9714</strain>
    </source>
</reference>
<accession>A0ABP1XXL0</accession>
<organism evidence="12 13">
    <name type="scientific">Paraclostridium sordellii</name>
    <name type="common">Clostridium sordellii</name>
    <dbReference type="NCBI Taxonomy" id="1505"/>
    <lineage>
        <taxon>Bacteria</taxon>
        <taxon>Bacillati</taxon>
        <taxon>Bacillota</taxon>
        <taxon>Clostridia</taxon>
        <taxon>Peptostreptococcales</taxon>
        <taxon>Peptostreptococcaceae</taxon>
        <taxon>Paraclostridium</taxon>
    </lineage>
</organism>
<comment type="function">
    <text evidence="7">May play the central regulatory role in sporulation. It may be an element of the effector pathway responsible for the activation of sporulation genes in response to nutritional stress. Spo0A may act in concert with spo0H (a sigma factor) to control the expression of some genes that are critical to the sporulation process.</text>
</comment>
<dbReference type="Pfam" id="PF00072">
    <property type="entry name" value="Response_reg"/>
    <property type="match status" value="1"/>
</dbReference>
<dbReference type="Gene3D" id="1.10.10.10">
    <property type="entry name" value="Winged helix-like DNA-binding domain superfamily/Winged helix DNA-binding domain"/>
    <property type="match status" value="1"/>
</dbReference>
<keyword evidence="2 8" id="KW-0597">Phosphoprotein</keyword>
<dbReference type="Gene3D" id="3.40.50.2300">
    <property type="match status" value="1"/>
</dbReference>
<name>A0ABP1XXL0_PARSO</name>
<dbReference type="InterPro" id="IPR011006">
    <property type="entry name" value="CheY-like_superfamily"/>
</dbReference>
<evidence type="ECO:0000256" key="7">
    <source>
        <dbReference type="ARBA" id="ARBA00024867"/>
    </source>
</evidence>
<keyword evidence="6" id="KW-0804">Transcription</keyword>